<feature type="chain" id="PRO_5038398705" description="DUF732 domain-containing protein" evidence="1">
    <location>
        <begin position="26"/>
        <end position="104"/>
    </location>
</feature>
<name>A0A1X0XS69_MYCSI</name>
<evidence type="ECO:0008006" key="4">
    <source>
        <dbReference type="Google" id="ProtNLM"/>
    </source>
</evidence>
<evidence type="ECO:0000313" key="3">
    <source>
        <dbReference type="Proteomes" id="UP000193040"/>
    </source>
</evidence>
<dbReference type="EMBL" id="MZZM01000030">
    <property type="protein sequence ID" value="ORJ55688.1"/>
    <property type="molecule type" value="Genomic_DNA"/>
</dbReference>
<comment type="caution">
    <text evidence="2">The sequence shown here is derived from an EMBL/GenBank/DDBJ whole genome shotgun (WGS) entry which is preliminary data.</text>
</comment>
<proteinExistence type="predicted"/>
<dbReference type="Proteomes" id="UP000193040">
    <property type="component" value="Unassembled WGS sequence"/>
</dbReference>
<evidence type="ECO:0000256" key="1">
    <source>
        <dbReference type="SAM" id="SignalP"/>
    </source>
</evidence>
<dbReference type="RefSeq" id="WP_061557281.1">
    <property type="nucleotide sequence ID" value="NZ_JASWDE010000003.1"/>
</dbReference>
<accession>A0A1X0XS69</accession>
<organism evidence="2 3">
    <name type="scientific">Mycobacterium simiae</name>
    <name type="common">Mycobacterium habana</name>
    <dbReference type="NCBI Taxonomy" id="1784"/>
    <lineage>
        <taxon>Bacteria</taxon>
        <taxon>Bacillati</taxon>
        <taxon>Actinomycetota</taxon>
        <taxon>Actinomycetes</taxon>
        <taxon>Mycobacteriales</taxon>
        <taxon>Mycobacteriaceae</taxon>
        <taxon>Mycobacterium</taxon>
        <taxon>Mycobacterium simiae complex</taxon>
    </lineage>
</organism>
<keyword evidence="3" id="KW-1185">Reference proteome</keyword>
<protein>
    <recommendedName>
        <fullName evidence="4">DUF732 domain-containing protein</fullName>
    </recommendedName>
</protein>
<evidence type="ECO:0000313" key="2">
    <source>
        <dbReference type="EMBL" id="ORJ55688.1"/>
    </source>
</evidence>
<keyword evidence="1" id="KW-0732">Signal</keyword>
<reference evidence="2 3" key="1">
    <citation type="submission" date="2017-03" db="EMBL/GenBank/DDBJ databases">
        <title>Genomic insights into Mycobacterium simiae human colonization.</title>
        <authorList>
            <person name="Steffani J.L."/>
            <person name="Brunck M.E."/>
            <person name="Cruz E."/>
            <person name="Montiel R."/>
            <person name="Barona F."/>
        </authorList>
    </citation>
    <scope>NUCLEOTIDE SEQUENCE [LARGE SCALE GENOMIC DNA]</scope>
    <source>
        <strain evidence="2 3">MsiGto</strain>
    </source>
</reference>
<feature type="signal peptide" evidence="1">
    <location>
        <begin position="1"/>
        <end position="25"/>
    </location>
</feature>
<dbReference type="AlphaFoldDB" id="A0A1X0XS69"/>
<sequence>MTKLLPVLVLAIPLVGAAVTPAAMATAHADPITFAPDWPNHRNQTESTICAALAQGWTRRQIVSTAEKANDLLVTGMDDDEAAERADAFIDAARYQDCPGLNAN</sequence>
<gene>
    <name evidence="2" type="ORF">B5M45_25460</name>
</gene>